<evidence type="ECO:0000256" key="3">
    <source>
        <dbReference type="ARBA" id="ARBA00022692"/>
    </source>
</evidence>
<gene>
    <name evidence="10" type="ORF">NW762_004057</name>
</gene>
<dbReference type="GO" id="GO:0016020">
    <property type="term" value="C:membrane"/>
    <property type="evidence" value="ECO:0007669"/>
    <property type="project" value="UniProtKB-SubCell"/>
</dbReference>
<evidence type="ECO:0000256" key="7">
    <source>
        <dbReference type="SAM" id="MobiDB-lite"/>
    </source>
</evidence>
<comment type="similarity">
    <text evidence="2">Belongs to the major facilitator superfamily.</text>
</comment>
<dbReference type="EMBL" id="JAOQAZ010000005">
    <property type="protein sequence ID" value="KAJ4266083.1"/>
    <property type="molecule type" value="Genomic_DNA"/>
</dbReference>
<feature type="transmembrane region" description="Helical" evidence="8">
    <location>
        <begin position="306"/>
        <end position="331"/>
    </location>
</feature>
<dbReference type="OrthoDB" id="5296287at2759"/>
<evidence type="ECO:0000313" key="11">
    <source>
        <dbReference type="Proteomes" id="UP001152049"/>
    </source>
</evidence>
<proteinExistence type="inferred from homology"/>
<feature type="transmembrane region" description="Helical" evidence="8">
    <location>
        <begin position="351"/>
        <end position="370"/>
    </location>
</feature>
<dbReference type="CDD" id="cd17323">
    <property type="entry name" value="MFS_Tpo1_MDR_like"/>
    <property type="match status" value="1"/>
</dbReference>
<dbReference type="Pfam" id="PF07690">
    <property type="entry name" value="MFS_1"/>
    <property type="match status" value="1"/>
</dbReference>
<evidence type="ECO:0000256" key="6">
    <source>
        <dbReference type="ARBA" id="ARBA00023180"/>
    </source>
</evidence>
<dbReference type="InterPro" id="IPR036259">
    <property type="entry name" value="MFS_trans_sf"/>
</dbReference>
<feature type="transmembrane region" description="Helical" evidence="8">
    <location>
        <begin position="391"/>
        <end position="412"/>
    </location>
</feature>
<feature type="transmembrane region" description="Helical" evidence="8">
    <location>
        <begin position="117"/>
        <end position="137"/>
    </location>
</feature>
<dbReference type="Proteomes" id="UP001152049">
    <property type="component" value="Unassembled WGS sequence"/>
</dbReference>
<keyword evidence="6" id="KW-0325">Glycoprotein</keyword>
<evidence type="ECO:0000256" key="2">
    <source>
        <dbReference type="ARBA" id="ARBA00008335"/>
    </source>
</evidence>
<feature type="transmembrane region" description="Helical" evidence="8">
    <location>
        <begin position="418"/>
        <end position="439"/>
    </location>
</feature>
<dbReference type="GO" id="GO:0022857">
    <property type="term" value="F:transmembrane transporter activity"/>
    <property type="evidence" value="ECO:0007669"/>
    <property type="project" value="InterPro"/>
</dbReference>
<dbReference type="PROSITE" id="PS50850">
    <property type="entry name" value="MFS"/>
    <property type="match status" value="1"/>
</dbReference>
<feature type="compositionally biased region" description="Polar residues" evidence="7">
    <location>
        <begin position="27"/>
        <end position="37"/>
    </location>
</feature>
<dbReference type="Gene3D" id="1.20.1250.20">
    <property type="entry name" value="MFS general substrate transporter like domains"/>
    <property type="match status" value="1"/>
</dbReference>
<keyword evidence="11" id="KW-1185">Reference proteome</keyword>
<evidence type="ECO:0000256" key="4">
    <source>
        <dbReference type="ARBA" id="ARBA00022989"/>
    </source>
</evidence>
<comment type="subcellular location">
    <subcellularLocation>
        <location evidence="1">Membrane</location>
        <topology evidence="1">Multi-pass membrane protein</topology>
    </subcellularLocation>
</comment>
<evidence type="ECO:0000313" key="10">
    <source>
        <dbReference type="EMBL" id="KAJ4266083.1"/>
    </source>
</evidence>
<feature type="domain" description="Major facilitator superfamily (MFS) profile" evidence="9">
    <location>
        <begin position="82"/>
        <end position="445"/>
    </location>
</feature>
<feature type="transmembrane region" description="Helical" evidence="8">
    <location>
        <begin position="208"/>
        <end position="231"/>
    </location>
</feature>
<keyword evidence="4 8" id="KW-1133">Transmembrane helix</keyword>
<dbReference type="GO" id="GO:0140115">
    <property type="term" value="P:export across plasma membrane"/>
    <property type="evidence" value="ECO:0007669"/>
    <property type="project" value="UniProtKB-ARBA"/>
</dbReference>
<dbReference type="PANTHER" id="PTHR23502">
    <property type="entry name" value="MAJOR FACILITATOR SUPERFAMILY"/>
    <property type="match status" value="1"/>
</dbReference>
<comment type="caution">
    <text evidence="10">The sequence shown here is derived from an EMBL/GenBank/DDBJ whole genome shotgun (WGS) entry which is preliminary data.</text>
</comment>
<name>A0A9W8S735_9HYPO</name>
<organism evidence="10 11">
    <name type="scientific">Fusarium torreyae</name>
    <dbReference type="NCBI Taxonomy" id="1237075"/>
    <lineage>
        <taxon>Eukaryota</taxon>
        <taxon>Fungi</taxon>
        <taxon>Dikarya</taxon>
        <taxon>Ascomycota</taxon>
        <taxon>Pezizomycotina</taxon>
        <taxon>Sordariomycetes</taxon>
        <taxon>Hypocreomycetidae</taxon>
        <taxon>Hypocreales</taxon>
        <taxon>Nectriaceae</taxon>
        <taxon>Fusarium</taxon>
    </lineage>
</organism>
<feature type="transmembrane region" description="Helical" evidence="8">
    <location>
        <begin position="149"/>
        <end position="168"/>
    </location>
</feature>
<dbReference type="AlphaFoldDB" id="A0A9W8S735"/>
<keyword evidence="5 8" id="KW-0472">Membrane</keyword>
<reference evidence="10" key="1">
    <citation type="submission" date="2022-09" db="EMBL/GenBank/DDBJ databases">
        <title>Fusarium specimens isolated from Avocado Roots.</title>
        <authorList>
            <person name="Stajich J."/>
            <person name="Roper C."/>
            <person name="Heimlech-Rivalta G."/>
        </authorList>
    </citation>
    <scope>NUCLEOTIDE SEQUENCE</scope>
    <source>
        <strain evidence="10">CF00136</strain>
    </source>
</reference>
<sequence>MPQPLECKQDTMSRADDRNAEVIGKNINESQTTNTPDNAPLDGTKIDDTQAGFGPESDVVDWDGENDPENPMHWPNSKKWTNIATVSILTILTPLGSSMFAPGIPAILEEFHEDSEVAATFLMSVYILGFAFGPLLVAPLSEIYGRRPLYIYGNILFVIFTIATALSQSIGMLIAFRLFMGLIGSVPVTIGSGTIADMMPVEKRGRAMSAWAMGPLLGPCIGPVAGGFLIQATSWRWVYWLISMLGGILMFVSYFFLSESSTAVLLEKKAENLRKATGNLQLRSKLDAQVSAKQKVKDAILRPLRLLVLTPVVTLMAVYLAINYGILNLLITTFSFVYPEQYGFEEGTTGVTFLPAGLGMMIGVLGFGQLTDLNVRRNQARGIAHRPEVRLTPFLTIPSGLSLPTGLFIYGWTTQNHVHWIVPMIGVLVYTTGMMGLTVSAKPPL</sequence>
<dbReference type="PROSITE" id="PS00216">
    <property type="entry name" value="SUGAR_TRANSPORT_1"/>
    <property type="match status" value="1"/>
</dbReference>
<dbReference type="InterPro" id="IPR011701">
    <property type="entry name" value="MFS"/>
</dbReference>
<evidence type="ECO:0000256" key="8">
    <source>
        <dbReference type="SAM" id="Phobius"/>
    </source>
</evidence>
<evidence type="ECO:0000259" key="9">
    <source>
        <dbReference type="PROSITE" id="PS50850"/>
    </source>
</evidence>
<evidence type="ECO:0000256" key="5">
    <source>
        <dbReference type="ARBA" id="ARBA00023136"/>
    </source>
</evidence>
<dbReference type="InterPro" id="IPR005829">
    <property type="entry name" value="Sugar_transporter_CS"/>
</dbReference>
<evidence type="ECO:0000256" key="1">
    <source>
        <dbReference type="ARBA" id="ARBA00004141"/>
    </source>
</evidence>
<dbReference type="SUPFAM" id="SSF103473">
    <property type="entry name" value="MFS general substrate transporter"/>
    <property type="match status" value="1"/>
</dbReference>
<dbReference type="InterPro" id="IPR020846">
    <property type="entry name" value="MFS_dom"/>
</dbReference>
<accession>A0A9W8S735</accession>
<dbReference type="GO" id="GO:0042908">
    <property type="term" value="P:xenobiotic transport"/>
    <property type="evidence" value="ECO:0007669"/>
    <property type="project" value="UniProtKB-ARBA"/>
</dbReference>
<feature type="transmembrane region" description="Helical" evidence="8">
    <location>
        <begin position="80"/>
        <end position="97"/>
    </location>
</feature>
<feature type="transmembrane region" description="Helical" evidence="8">
    <location>
        <begin position="237"/>
        <end position="257"/>
    </location>
</feature>
<feature type="region of interest" description="Disordered" evidence="7">
    <location>
        <begin position="24"/>
        <end position="56"/>
    </location>
</feature>
<dbReference type="PANTHER" id="PTHR23502:SF68">
    <property type="entry name" value="MULTIDRUG TRANSPORTER, PUTATIVE (AFU_ORTHOLOGUE AFUA_3G01120)-RELATED"/>
    <property type="match status" value="1"/>
</dbReference>
<feature type="transmembrane region" description="Helical" evidence="8">
    <location>
        <begin position="174"/>
        <end position="196"/>
    </location>
</feature>
<keyword evidence="3 8" id="KW-0812">Transmembrane</keyword>
<protein>
    <recommendedName>
        <fullName evidence="9">Major facilitator superfamily (MFS) profile domain-containing protein</fullName>
    </recommendedName>
</protein>